<dbReference type="RefSeq" id="WP_373406000.1">
    <property type="nucleotide sequence ID" value="NZ_JBCFQL010000005.1"/>
</dbReference>
<dbReference type="InterPro" id="IPR005358">
    <property type="entry name" value="Puta_zinc/iron-chelating_dom"/>
</dbReference>
<sequence length="165" mass="19438">MTNPQINILQKLAKDKHIENKKYFDKLKKKPPKNLDYVMQDLHDAEFKKTDCLDCANCCKTTGPLFTLADIERISKHLRQKPQQFIEQYLRIDEDQDYVLQNVPCAFLDTDNTCFIYDVRPKACREFPHTDRKKFQQITDITLKNTPICPAAFNIVEEMKKKLPL</sequence>
<dbReference type="EMBL" id="JBCFQL010000005">
    <property type="protein sequence ID" value="MFA9191004.1"/>
    <property type="molecule type" value="Genomic_DNA"/>
</dbReference>
<evidence type="ECO:0000313" key="2">
    <source>
        <dbReference type="Proteomes" id="UP001574169"/>
    </source>
</evidence>
<dbReference type="Proteomes" id="UP001574169">
    <property type="component" value="Unassembled WGS sequence"/>
</dbReference>
<reference evidence="1 2" key="1">
    <citation type="submission" date="2024-04" db="EMBL/GenBank/DDBJ databases">
        <title>New Clade of Flavobacterium.</title>
        <authorList>
            <person name="Matos L."/>
            <person name="Proenca D.N."/>
            <person name="Fransisco R.M."/>
            <person name="Chung A.P."/>
            <person name="Maccario L."/>
            <person name="Sorensen S.J."/>
            <person name="Morais P.V."/>
        </authorList>
    </citation>
    <scope>NUCLEOTIDE SEQUENCE [LARGE SCALE GENOMIC DNA]</scope>
    <source>
        <strain evidence="1 2">FZUC8N2.13</strain>
    </source>
</reference>
<name>A0ABV4TA86_9FLAO</name>
<keyword evidence="2" id="KW-1185">Reference proteome</keyword>
<protein>
    <submittedName>
        <fullName evidence="1">YkgJ family cysteine cluster protein</fullName>
    </submittedName>
</protein>
<proteinExistence type="predicted"/>
<comment type="caution">
    <text evidence="1">The sequence shown here is derived from an EMBL/GenBank/DDBJ whole genome shotgun (WGS) entry which is preliminary data.</text>
</comment>
<organism evidence="1 2">
    <name type="scientific">Flavobacterium zubiriense</name>
    <dbReference type="NCBI Taxonomy" id="3138075"/>
    <lineage>
        <taxon>Bacteria</taxon>
        <taxon>Pseudomonadati</taxon>
        <taxon>Bacteroidota</taxon>
        <taxon>Flavobacteriia</taxon>
        <taxon>Flavobacteriales</taxon>
        <taxon>Flavobacteriaceae</taxon>
        <taxon>Flavobacterium</taxon>
    </lineage>
</organism>
<dbReference type="PANTHER" id="PTHR35866">
    <property type="entry name" value="PUTATIVE-RELATED"/>
    <property type="match status" value="1"/>
</dbReference>
<gene>
    <name evidence="1" type="ORF">AAGV28_06435</name>
</gene>
<evidence type="ECO:0000313" key="1">
    <source>
        <dbReference type="EMBL" id="MFA9191004.1"/>
    </source>
</evidence>
<dbReference type="Pfam" id="PF03692">
    <property type="entry name" value="CxxCxxCC"/>
    <property type="match status" value="1"/>
</dbReference>
<accession>A0ABV4TA86</accession>
<dbReference type="PANTHER" id="PTHR35866:SF1">
    <property type="entry name" value="YKGJ FAMILY CYSTEINE CLUSTER PROTEIN"/>
    <property type="match status" value="1"/>
</dbReference>